<sequence length="235" mass="24887">MAPPAPPLAGDLVDAGRGSTSTGVLSSSSLSCDDGVSFSMVAATKGRRMGDVGVVVIEVAVTFGPVPPTATVGTGPTGEVGMIWSGLVGDIMNCIGPSYACTSRPFRLTPDIGRTSCRSLACTMPGVARFWREQQPATEFTVSKHARKQRFVGPSINPSSAKQQSSVHDVRPSNSEAKQRGSNIDNNWNCVAWEPATINRGSAEQEKRTGNWANNHWKAEFGGNFLANGGKMIFK</sequence>
<name>A0A8W7PIY4_ANOCL</name>
<dbReference type="EnsemblMetazoa" id="ACOM032259-RA">
    <property type="protein sequence ID" value="ACOM032259-PA.1"/>
    <property type="gene ID" value="ACOM032259"/>
</dbReference>
<organism evidence="2">
    <name type="scientific">Anopheles coluzzii</name>
    <name type="common">African malaria mosquito</name>
    <dbReference type="NCBI Taxonomy" id="1518534"/>
    <lineage>
        <taxon>Eukaryota</taxon>
        <taxon>Metazoa</taxon>
        <taxon>Ecdysozoa</taxon>
        <taxon>Arthropoda</taxon>
        <taxon>Hexapoda</taxon>
        <taxon>Insecta</taxon>
        <taxon>Pterygota</taxon>
        <taxon>Neoptera</taxon>
        <taxon>Endopterygota</taxon>
        <taxon>Diptera</taxon>
        <taxon>Nematocera</taxon>
        <taxon>Culicoidea</taxon>
        <taxon>Culicidae</taxon>
        <taxon>Anophelinae</taxon>
        <taxon>Anopheles</taxon>
    </lineage>
</organism>
<feature type="region of interest" description="Disordered" evidence="1">
    <location>
        <begin position="152"/>
        <end position="183"/>
    </location>
</feature>
<feature type="compositionally biased region" description="Polar residues" evidence="1">
    <location>
        <begin position="156"/>
        <end position="183"/>
    </location>
</feature>
<dbReference type="Proteomes" id="UP000075882">
    <property type="component" value="Unassembled WGS sequence"/>
</dbReference>
<accession>A0A8W7PIY4</accession>
<evidence type="ECO:0000256" key="1">
    <source>
        <dbReference type="SAM" id="MobiDB-lite"/>
    </source>
</evidence>
<protein>
    <submittedName>
        <fullName evidence="2">Uncharacterized protein</fullName>
    </submittedName>
</protein>
<reference evidence="2" key="1">
    <citation type="submission" date="2022-08" db="UniProtKB">
        <authorList>
            <consortium name="EnsemblMetazoa"/>
        </authorList>
    </citation>
    <scope>IDENTIFICATION</scope>
</reference>
<proteinExistence type="predicted"/>
<dbReference type="AlphaFoldDB" id="A0A8W7PIY4"/>
<evidence type="ECO:0000313" key="2">
    <source>
        <dbReference type="EnsemblMetazoa" id="ACOM032259-PA.1"/>
    </source>
</evidence>